<keyword evidence="3" id="KW-1185">Reference proteome</keyword>
<dbReference type="InParanoid" id="B0DC51"/>
<dbReference type="KEGG" id="lbc:LACBIDRAFT_298048"/>
<dbReference type="HOGENOM" id="CLU_152697_0_0_1"/>
<accession>B0DC51</accession>
<dbReference type="OrthoDB" id="3248548at2759"/>
<proteinExistence type="predicted"/>
<dbReference type="EMBL" id="DS547103">
    <property type="protein sequence ID" value="EDR07830.1"/>
    <property type="molecule type" value="Genomic_DNA"/>
</dbReference>
<gene>
    <name evidence="2" type="ORF">LACBIDRAFT_298048</name>
</gene>
<organism evidence="3">
    <name type="scientific">Laccaria bicolor (strain S238N-H82 / ATCC MYA-4686)</name>
    <name type="common">Bicoloured deceiver</name>
    <name type="synonym">Laccaria laccata var. bicolor</name>
    <dbReference type="NCBI Taxonomy" id="486041"/>
    <lineage>
        <taxon>Eukaryota</taxon>
        <taxon>Fungi</taxon>
        <taxon>Dikarya</taxon>
        <taxon>Basidiomycota</taxon>
        <taxon>Agaricomycotina</taxon>
        <taxon>Agaricomycetes</taxon>
        <taxon>Agaricomycetidae</taxon>
        <taxon>Agaricales</taxon>
        <taxon>Agaricineae</taxon>
        <taxon>Hydnangiaceae</taxon>
        <taxon>Laccaria</taxon>
    </lineage>
</organism>
<dbReference type="Proteomes" id="UP000001194">
    <property type="component" value="Unassembled WGS sequence"/>
</dbReference>
<protein>
    <submittedName>
        <fullName evidence="2">Predicted protein</fullName>
    </submittedName>
</protein>
<reference evidence="2 3" key="1">
    <citation type="journal article" date="2008" name="Nature">
        <title>The genome of Laccaria bicolor provides insights into mycorrhizal symbiosis.</title>
        <authorList>
            <person name="Martin F."/>
            <person name="Aerts A."/>
            <person name="Ahren D."/>
            <person name="Brun A."/>
            <person name="Danchin E.G.J."/>
            <person name="Duchaussoy F."/>
            <person name="Gibon J."/>
            <person name="Kohler A."/>
            <person name="Lindquist E."/>
            <person name="Pereda V."/>
            <person name="Salamov A."/>
            <person name="Shapiro H.J."/>
            <person name="Wuyts J."/>
            <person name="Blaudez D."/>
            <person name="Buee M."/>
            <person name="Brokstein P."/>
            <person name="Canbaeck B."/>
            <person name="Cohen D."/>
            <person name="Courty P.E."/>
            <person name="Coutinho P.M."/>
            <person name="Delaruelle C."/>
            <person name="Detter J.C."/>
            <person name="Deveau A."/>
            <person name="DiFazio S."/>
            <person name="Duplessis S."/>
            <person name="Fraissinet-Tachet L."/>
            <person name="Lucic E."/>
            <person name="Frey-Klett P."/>
            <person name="Fourrey C."/>
            <person name="Feussner I."/>
            <person name="Gay G."/>
            <person name="Grimwood J."/>
            <person name="Hoegger P.J."/>
            <person name="Jain P."/>
            <person name="Kilaru S."/>
            <person name="Labbe J."/>
            <person name="Lin Y.C."/>
            <person name="Legue V."/>
            <person name="Le Tacon F."/>
            <person name="Marmeisse R."/>
            <person name="Melayah D."/>
            <person name="Montanini B."/>
            <person name="Muratet M."/>
            <person name="Nehls U."/>
            <person name="Niculita-Hirzel H."/>
            <person name="Oudot-Le Secq M.P."/>
            <person name="Peter M."/>
            <person name="Quesneville H."/>
            <person name="Rajashekar B."/>
            <person name="Reich M."/>
            <person name="Rouhier N."/>
            <person name="Schmutz J."/>
            <person name="Yin T."/>
            <person name="Chalot M."/>
            <person name="Henrissat B."/>
            <person name="Kuees U."/>
            <person name="Lucas S."/>
            <person name="Van de Peer Y."/>
            <person name="Podila G.K."/>
            <person name="Polle A."/>
            <person name="Pukkila P.J."/>
            <person name="Richardson P.M."/>
            <person name="Rouze P."/>
            <person name="Sanders I.R."/>
            <person name="Stajich J.E."/>
            <person name="Tunlid A."/>
            <person name="Tuskan G."/>
            <person name="Grigoriev I.V."/>
        </authorList>
    </citation>
    <scope>NUCLEOTIDE SEQUENCE [LARGE SCALE GENOMIC DNA]</scope>
    <source>
        <strain evidence="3">S238N-H82 / ATCC MYA-4686</strain>
    </source>
</reference>
<dbReference type="GeneID" id="6077068"/>
<dbReference type="RefSeq" id="XP_001881619.1">
    <property type="nucleotide sequence ID" value="XM_001881584.1"/>
</dbReference>
<name>B0DC51_LACBS</name>
<evidence type="ECO:0000313" key="3">
    <source>
        <dbReference type="Proteomes" id="UP000001194"/>
    </source>
</evidence>
<evidence type="ECO:0000313" key="2">
    <source>
        <dbReference type="EMBL" id="EDR07830.1"/>
    </source>
</evidence>
<dbReference type="AlphaFoldDB" id="B0DC51"/>
<evidence type="ECO:0000256" key="1">
    <source>
        <dbReference type="SAM" id="MobiDB-lite"/>
    </source>
</evidence>
<feature type="compositionally biased region" description="Polar residues" evidence="1">
    <location>
        <begin position="123"/>
        <end position="140"/>
    </location>
</feature>
<feature type="region of interest" description="Disordered" evidence="1">
    <location>
        <begin position="114"/>
        <end position="140"/>
    </location>
</feature>
<sequence>MIGGVLFLVIEDKRNTPDDNSLARLFLELLSAAEMNKKIDFAGLRIYGLLTNLQQYKFYSYDPSTEEFFFDELVIIANKRVPASNDMIDVVNKIFGLVLTGYIDGLRAIKERSEDRAKRNALSPESSAPVTGPSSQEVKF</sequence>